<feature type="transmembrane region" description="Helical" evidence="2">
    <location>
        <begin position="52"/>
        <end position="68"/>
    </location>
</feature>
<protein>
    <recommendedName>
        <fullName evidence="5">Glycosyltransferase RgtA/B/C/D-like domain-containing protein</fullName>
    </recommendedName>
</protein>
<proteinExistence type="predicted"/>
<accession>A0ABW1GAD9</accession>
<keyword evidence="4" id="KW-1185">Reference proteome</keyword>
<organism evidence="3 4">
    <name type="scientific">Streptacidiphilus monticola</name>
    <dbReference type="NCBI Taxonomy" id="2161674"/>
    <lineage>
        <taxon>Bacteria</taxon>
        <taxon>Bacillati</taxon>
        <taxon>Actinomycetota</taxon>
        <taxon>Actinomycetes</taxon>
        <taxon>Kitasatosporales</taxon>
        <taxon>Streptomycetaceae</taxon>
        <taxon>Streptacidiphilus</taxon>
    </lineage>
</organism>
<comment type="caution">
    <text evidence="3">The sequence shown here is derived from an EMBL/GenBank/DDBJ whole genome shotgun (WGS) entry which is preliminary data.</text>
</comment>
<feature type="transmembrane region" description="Helical" evidence="2">
    <location>
        <begin position="466"/>
        <end position="485"/>
    </location>
</feature>
<dbReference type="EMBL" id="JBHSQJ010000138">
    <property type="protein sequence ID" value="MFC5910885.1"/>
    <property type="molecule type" value="Genomic_DNA"/>
</dbReference>
<keyword evidence="2" id="KW-0472">Membrane</keyword>
<feature type="transmembrane region" description="Helical" evidence="2">
    <location>
        <begin position="75"/>
        <end position="96"/>
    </location>
</feature>
<feature type="transmembrane region" description="Helical" evidence="2">
    <location>
        <begin position="403"/>
        <end position="420"/>
    </location>
</feature>
<feature type="transmembrane region" description="Helical" evidence="2">
    <location>
        <begin position="102"/>
        <end position="121"/>
    </location>
</feature>
<sequence length="708" mass="75178">MTARGTAGIRPEAGGPPRSRRNSRRRHGLAALWLAASWILPPLLVFLHGGPVLLVLVLLGTAAAVRSGGVLLDRLVLAGLLLCGEVLLLGLLLSVWPWGLSVPLSCSLLLTAAGLWWWAAGRRPELPLRFRPSDLLVLGTGLFTARQLLRPLRGLTDVQQLAYDAQAPDAYVHYAVLDGIQRLHGYLFLHADAARTFVKTPTETAYPQGSHFLLAWIDLVLRDGRVETDALAGFTWLFHVQLLLLALLSALVVWGARWVGGPRLRGWRTGAVCGLLAGLVTASPFVVLIRYGFYSEVLGLVVVAAAVALLVRPAFPLPEQAAVVVAAGTAIAYTYNVYLGLFGFAAVGLMLVERARIRPALRWWLPVVLLGAGLAALPTLIAVTTSLNVADQANAGGSPASTQSLLLLVALGLLVPLTLLRPALRGVPAARSGLAVVLGGGLTLLAFAAWQLSTRHSLSYYFHKDATGTVVALLVLSGGAGWLLRPAPVPRGRWGRVPGALAAVAATAIAALLALNVDWGVQTPTTTNTASAFAGLPLSGWAHGDFREPGTSLDVGGARSGRAAQADYGGRTHSRGPDLDTTAPPGAQAAESRQLREATGPVMVLDRADGWANRRDSFLAATLRHRQGDMTGVDMEIYQVDMGPEVPSPAVYRSSLWHLAAAVRAEHEPVTVLVANAELADRIRRDLPVLLHGARVTVRRLDPLVTAR</sequence>
<evidence type="ECO:0008006" key="5">
    <source>
        <dbReference type="Google" id="ProtNLM"/>
    </source>
</evidence>
<feature type="transmembrane region" description="Helical" evidence="2">
    <location>
        <begin position="363"/>
        <end position="383"/>
    </location>
</feature>
<evidence type="ECO:0000313" key="4">
    <source>
        <dbReference type="Proteomes" id="UP001596174"/>
    </source>
</evidence>
<evidence type="ECO:0000313" key="3">
    <source>
        <dbReference type="EMBL" id="MFC5910885.1"/>
    </source>
</evidence>
<feature type="transmembrane region" description="Helical" evidence="2">
    <location>
        <begin position="432"/>
        <end position="454"/>
    </location>
</feature>
<feature type="transmembrane region" description="Helical" evidence="2">
    <location>
        <begin position="321"/>
        <end position="351"/>
    </location>
</feature>
<name>A0ABW1GAD9_9ACTN</name>
<feature type="transmembrane region" description="Helical" evidence="2">
    <location>
        <begin position="296"/>
        <end position="315"/>
    </location>
</feature>
<feature type="transmembrane region" description="Helical" evidence="2">
    <location>
        <begin position="266"/>
        <end position="289"/>
    </location>
</feature>
<keyword evidence="2" id="KW-0812">Transmembrane</keyword>
<feature type="region of interest" description="Disordered" evidence="1">
    <location>
        <begin position="549"/>
        <end position="598"/>
    </location>
</feature>
<reference evidence="4" key="1">
    <citation type="journal article" date="2019" name="Int. J. Syst. Evol. Microbiol.">
        <title>The Global Catalogue of Microorganisms (GCM) 10K type strain sequencing project: providing services to taxonomists for standard genome sequencing and annotation.</title>
        <authorList>
            <consortium name="The Broad Institute Genomics Platform"/>
            <consortium name="The Broad Institute Genome Sequencing Center for Infectious Disease"/>
            <person name="Wu L."/>
            <person name="Ma J."/>
        </authorList>
    </citation>
    <scope>NUCLEOTIDE SEQUENCE [LARGE SCALE GENOMIC DNA]</scope>
    <source>
        <strain evidence="4">JCM 4816</strain>
    </source>
</reference>
<feature type="region of interest" description="Disordered" evidence="1">
    <location>
        <begin position="1"/>
        <end position="23"/>
    </location>
</feature>
<dbReference type="Proteomes" id="UP001596174">
    <property type="component" value="Unassembled WGS sequence"/>
</dbReference>
<feature type="transmembrane region" description="Helical" evidence="2">
    <location>
        <begin position="497"/>
        <end position="515"/>
    </location>
</feature>
<gene>
    <name evidence="3" type="ORF">ACFP3V_27240</name>
</gene>
<feature type="transmembrane region" description="Helical" evidence="2">
    <location>
        <begin position="231"/>
        <end position="254"/>
    </location>
</feature>
<feature type="transmembrane region" description="Helical" evidence="2">
    <location>
        <begin position="28"/>
        <end position="46"/>
    </location>
</feature>
<evidence type="ECO:0000256" key="1">
    <source>
        <dbReference type="SAM" id="MobiDB-lite"/>
    </source>
</evidence>
<evidence type="ECO:0000256" key="2">
    <source>
        <dbReference type="SAM" id="Phobius"/>
    </source>
</evidence>
<keyword evidence="2" id="KW-1133">Transmembrane helix</keyword>